<keyword evidence="4" id="KW-1185">Reference proteome</keyword>
<proteinExistence type="predicted"/>
<dbReference type="SFLD" id="SFLDG01131">
    <property type="entry name" value="C1.5.2:_MDP_Like"/>
    <property type="match status" value="2"/>
</dbReference>
<dbReference type="InterPro" id="IPR010033">
    <property type="entry name" value="HAD_SF_ppase_IIIC"/>
</dbReference>
<dbReference type="InterPro" id="IPR010036">
    <property type="entry name" value="MDP_1_eu_arc"/>
</dbReference>
<comment type="caution">
    <text evidence="3">The sequence shown here is derived from an EMBL/GenBank/DDBJ whole genome shotgun (WGS) entry which is preliminary data.</text>
</comment>
<feature type="region of interest" description="Disordered" evidence="1">
    <location>
        <begin position="429"/>
        <end position="458"/>
    </location>
</feature>
<dbReference type="Proteomes" id="UP000886885">
    <property type="component" value="Chromosome 17D"/>
</dbReference>
<evidence type="ECO:0000313" key="4">
    <source>
        <dbReference type="Proteomes" id="UP000886885"/>
    </source>
</evidence>
<feature type="region of interest" description="Disordered" evidence="1">
    <location>
        <begin position="162"/>
        <end position="206"/>
    </location>
</feature>
<evidence type="ECO:0008006" key="5">
    <source>
        <dbReference type="Google" id="ProtNLM"/>
    </source>
</evidence>
<dbReference type="SFLD" id="SFLDS00003">
    <property type="entry name" value="Haloacid_Dehalogenase"/>
    <property type="match status" value="2"/>
</dbReference>
<dbReference type="PANTHER" id="PTHR17901">
    <property type="entry name" value="MAGNESIUM-DEPENDENT PHOSPHATASE 1 MDP1"/>
    <property type="match status" value="1"/>
</dbReference>
<sequence length="458" mass="51892">MGDETVKNDALQIIGMFQVLPRLVVFDLDYTLWPFYCECRSKREMPSLYPQAKGIVYALKEKGIDMAIASRSPTSDIAKTFIDKLSLKPMFVAQEIFSSWTHKTDHFQRIHSRTGIPFNSMLFFDDEDRNIQSVSKMGVTSILVGDGVNLGALRQGLTEFSQNASKSEKNKQRWQKYSQNPNSSEKKDEVIPKEAKVVSDEQNTPQNEPSQLVRQLLVSVLPRGCGRVLVFLLVAAGFCHLLANLMIILINIQMNKLPKIGKAKASRKMGDETVKNDALQIIGMFQVLPRLVVFDLDYTLWPFYCDCLSKREMPSLYPQAKGIVYALKEKGIDMAIASRSPTSDIAKTFIDKLSLKPMFVAQEIFSSWTHKTDHFQRIHSRTGIPFNSMLFFDDEDRNIQSVSKMGVTSILVGDGVNLGALRQGLTEFSQNASKSEKNKQRWQKYSQNPNSSEKKDED</sequence>
<dbReference type="AlphaFoldDB" id="A0A8X8C3E9"/>
<evidence type="ECO:0000256" key="1">
    <source>
        <dbReference type="SAM" id="MobiDB-lite"/>
    </source>
</evidence>
<dbReference type="OrthoDB" id="2865258at2759"/>
<dbReference type="CDD" id="cd07501">
    <property type="entry name" value="HAD_MDP-1_like"/>
    <property type="match status" value="2"/>
</dbReference>
<dbReference type="SFLD" id="SFLDG01129">
    <property type="entry name" value="C1.5:_HAD__Beta-PGM__Phosphata"/>
    <property type="match status" value="2"/>
</dbReference>
<keyword evidence="2" id="KW-1133">Transmembrane helix</keyword>
<dbReference type="FunFam" id="3.40.50.1000:FF:000120">
    <property type="entry name" value="Magnesium-dependent phosphatase 1"/>
    <property type="match status" value="2"/>
</dbReference>
<evidence type="ECO:0000256" key="2">
    <source>
        <dbReference type="SAM" id="Phobius"/>
    </source>
</evidence>
<dbReference type="InterPro" id="IPR035679">
    <property type="entry name" value="MDP-1_euk"/>
</dbReference>
<dbReference type="PANTHER" id="PTHR17901:SF14">
    <property type="entry name" value="MAGNESIUM-DEPENDENT PHOSPHATASE 1"/>
    <property type="match status" value="1"/>
</dbReference>
<evidence type="ECO:0000313" key="3">
    <source>
        <dbReference type="EMBL" id="KAG6741454.1"/>
    </source>
</evidence>
<dbReference type="EMBL" id="JAAWWB010000034">
    <property type="protein sequence ID" value="KAG6741454.1"/>
    <property type="molecule type" value="Genomic_DNA"/>
</dbReference>
<dbReference type="Pfam" id="PF12689">
    <property type="entry name" value="Acid_PPase"/>
    <property type="match status" value="2"/>
</dbReference>
<accession>A0A8X8C3E9</accession>
<name>A0A8X8C3E9_POPTO</name>
<dbReference type="NCBIfam" id="TIGR01681">
    <property type="entry name" value="HAD-SF-IIIC"/>
    <property type="match status" value="2"/>
</dbReference>
<protein>
    <recommendedName>
        <fullName evidence="5">Magnesium-dependent phosphatase 1</fullName>
    </recommendedName>
</protein>
<organism evidence="3 4">
    <name type="scientific">Populus tomentosa</name>
    <name type="common">Chinese white poplar</name>
    <dbReference type="NCBI Taxonomy" id="118781"/>
    <lineage>
        <taxon>Eukaryota</taxon>
        <taxon>Viridiplantae</taxon>
        <taxon>Streptophyta</taxon>
        <taxon>Embryophyta</taxon>
        <taxon>Tracheophyta</taxon>
        <taxon>Spermatophyta</taxon>
        <taxon>Magnoliopsida</taxon>
        <taxon>eudicotyledons</taxon>
        <taxon>Gunneridae</taxon>
        <taxon>Pentapetalae</taxon>
        <taxon>rosids</taxon>
        <taxon>fabids</taxon>
        <taxon>Malpighiales</taxon>
        <taxon>Salicaceae</taxon>
        <taxon>Saliceae</taxon>
        <taxon>Populus</taxon>
    </lineage>
</organism>
<keyword evidence="2" id="KW-0472">Membrane</keyword>
<gene>
    <name evidence="3" type="ORF">POTOM_054714</name>
</gene>
<dbReference type="GO" id="GO:0003993">
    <property type="term" value="F:acid phosphatase activity"/>
    <property type="evidence" value="ECO:0007669"/>
    <property type="project" value="TreeGrafter"/>
</dbReference>
<feature type="transmembrane region" description="Helical" evidence="2">
    <location>
        <begin position="228"/>
        <end position="252"/>
    </location>
</feature>
<reference evidence="3" key="1">
    <citation type="journal article" date="2020" name="bioRxiv">
        <title>Hybrid origin of Populus tomentosa Carr. identified through genome sequencing and phylogenomic analysis.</title>
        <authorList>
            <person name="An X."/>
            <person name="Gao K."/>
            <person name="Chen Z."/>
            <person name="Li J."/>
            <person name="Yang X."/>
            <person name="Yang X."/>
            <person name="Zhou J."/>
            <person name="Guo T."/>
            <person name="Zhao T."/>
            <person name="Huang S."/>
            <person name="Miao D."/>
            <person name="Khan W.U."/>
            <person name="Rao P."/>
            <person name="Ye M."/>
            <person name="Lei B."/>
            <person name="Liao W."/>
            <person name="Wang J."/>
            <person name="Ji L."/>
            <person name="Li Y."/>
            <person name="Guo B."/>
            <person name="Mustafa N.S."/>
            <person name="Li S."/>
            <person name="Yun Q."/>
            <person name="Keller S.R."/>
            <person name="Mao J."/>
            <person name="Zhang R."/>
            <person name="Strauss S.H."/>
        </authorList>
    </citation>
    <scope>NUCLEOTIDE SEQUENCE</scope>
    <source>
        <strain evidence="3">GM15</strain>
        <tissue evidence="3">Leaf</tissue>
    </source>
</reference>
<feature type="compositionally biased region" description="Basic and acidic residues" evidence="1">
    <location>
        <begin position="184"/>
        <end position="199"/>
    </location>
</feature>
<keyword evidence="2" id="KW-0812">Transmembrane</keyword>